<dbReference type="PANTHER" id="PTHR30385:SF1">
    <property type="entry name" value="RNA POLYMERASE SIGMA-H FACTOR"/>
    <property type="match status" value="1"/>
</dbReference>
<dbReference type="NCBIfam" id="NF006148">
    <property type="entry name" value="PRK08295.1-5"/>
    <property type="match status" value="1"/>
</dbReference>
<dbReference type="InterPro" id="IPR007627">
    <property type="entry name" value="RNA_pol_sigma70_r2"/>
</dbReference>
<evidence type="ECO:0000313" key="10">
    <source>
        <dbReference type="EMBL" id="PXW84899.1"/>
    </source>
</evidence>
<dbReference type="Gene3D" id="1.20.120.1810">
    <property type="match status" value="1"/>
</dbReference>
<dbReference type="Pfam" id="PF04542">
    <property type="entry name" value="Sigma70_r2"/>
    <property type="match status" value="1"/>
</dbReference>
<evidence type="ECO:0000259" key="9">
    <source>
        <dbReference type="PROSITE" id="PS00715"/>
    </source>
</evidence>
<reference evidence="10 11" key="1">
    <citation type="submission" date="2018-05" db="EMBL/GenBank/DDBJ databases">
        <title>Genomic Encyclopedia of Type Strains, Phase IV (KMG-IV): sequencing the most valuable type-strain genomes for metagenomic binning, comparative biology and taxonomic classification.</title>
        <authorList>
            <person name="Goeker M."/>
        </authorList>
    </citation>
    <scope>NUCLEOTIDE SEQUENCE [LARGE SCALE GENOMIC DNA]</scope>
    <source>
        <strain evidence="10 11">DSM 28556</strain>
    </source>
</reference>
<dbReference type="EMBL" id="QJJQ01000013">
    <property type="protein sequence ID" value="PXW84899.1"/>
    <property type="molecule type" value="Genomic_DNA"/>
</dbReference>
<dbReference type="InterPro" id="IPR016371">
    <property type="entry name" value="RNA_pol_sigma-H_factor"/>
</dbReference>
<dbReference type="InterPro" id="IPR013249">
    <property type="entry name" value="RNA_pol_sigma70_r4_t2"/>
</dbReference>
<keyword evidence="3" id="KW-0805">Transcription regulation</keyword>
<dbReference type="GO" id="GO:0016987">
    <property type="term" value="F:sigma factor activity"/>
    <property type="evidence" value="ECO:0007669"/>
    <property type="project" value="UniProtKB-KW"/>
</dbReference>
<sequence length="217" mass="25279">MSSVNQLERKLPFGTLVDEEVLSHVQQGNKVAIEYLINKYEGIVRKKASTYFLIGSDRDDVVQEGLIGLYKAICDYDENKRSSFRSFAELCITRQIITSIKSATRLKHTPLNSYVSIYKPVHDDESERMLLDTIDNYEAVDPHKVLVDREKYQYIQVKLMKALTRLEWNVLNLYVQGLTYEEIAVSLQRHDKSIDNALQRVKRKVEQLIEENDLNYT</sequence>
<dbReference type="NCBIfam" id="NF006145">
    <property type="entry name" value="PRK08295.1-2"/>
    <property type="match status" value="1"/>
</dbReference>
<evidence type="ECO:0000256" key="3">
    <source>
        <dbReference type="ARBA" id="ARBA00023015"/>
    </source>
</evidence>
<dbReference type="Proteomes" id="UP000247978">
    <property type="component" value="Unassembled WGS sequence"/>
</dbReference>
<accession>A0A2V3W847</accession>
<dbReference type="PROSITE" id="PS00622">
    <property type="entry name" value="HTH_LUXR_1"/>
    <property type="match status" value="1"/>
</dbReference>
<dbReference type="PANTHER" id="PTHR30385">
    <property type="entry name" value="SIGMA FACTOR F FLAGELLAR"/>
    <property type="match status" value="1"/>
</dbReference>
<dbReference type="InterPro" id="IPR013325">
    <property type="entry name" value="RNA_pol_sigma_r2"/>
</dbReference>
<evidence type="ECO:0000313" key="11">
    <source>
        <dbReference type="Proteomes" id="UP000247978"/>
    </source>
</evidence>
<dbReference type="InterPro" id="IPR000792">
    <property type="entry name" value="Tscrpt_reg_LuxR_C"/>
</dbReference>
<feature type="domain" description="HTH luxR-type" evidence="8">
    <location>
        <begin position="177"/>
        <end position="204"/>
    </location>
</feature>
<evidence type="ECO:0000259" key="8">
    <source>
        <dbReference type="PROSITE" id="PS00622"/>
    </source>
</evidence>
<dbReference type="PIRSF" id="PIRSF002939">
    <property type="entry name" value="RNA_polymerase_sigma-H_factor"/>
    <property type="match status" value="1"/>
</dbReference>
<dbReference type="InterPro" id="IPR014284">
    <property type="entry name" value="RNA_pol_sigma-70_dom"/>
</dbReference>
<organism evidence="10 11">
    <name type="scientific">Pseudogracilibacillus auburnensis</name>
    <dbReference type="NCBI Taxonomy" id="1494959"/>
    <lineage>
        <taxon>Bacteria</taxon>
        <taxon>Bacillati</taxon>
        <taxon>Bacillota</taxon>
        <taxon>Bacilli</taxon>
        <taxon>Bacillales</taxon>
        <taxon>Bacillaceae</taxon>
        <taxon>Pseudogracilibacillus</taxon>
    </lineage>
</organism>
<dbReference type="SUPFAM" id="SSF46894">
    <property type="entry name" value="C-terminal effector domain of the bipartite response regulators"/>
    <property type="match status" value="1"/>
</dbReference>
<dbReference type="Pfam" id="PF08281">
    <property type="entry name" value="Sigma70_r4_2"/>
    <property type="match status" value="1"/>
</dbReference>
<dbReference type="GO" id="GO:0006352">
    <property type="term" value="P:DNA-templated transcription initiation"/>
    <property type="evidence" value="ECO:0007669"/>
    <property type="project" value="InterPro"/>
</dbReference>
<comment type="caution">
    <text evidence="10">The sequence shown here is derived from an EMBL/GenBank/DDBJ whole genome shotgun (WGS) entry which is preliminary data.</text>
</comment>
<dbReference type="SUPFAM" id="SSF88946">
    <property type="entry name" value="Sigma2 domain of RNA polymerase sigma factors"/>
    <property type="match status" value="1"/>
</dbReference>
<name>A0A2V3W847_9BACI</name>
<evidence type="ECO:0000256" key="6">
    <source>
        <dbReference type="ARBA" id="ARBA00023163"/>
    </source>
</evidence>
<evidence type="ECO:0000256" key="1">
    <source>
        <dbReference type="ARBA" id="ARBA00007788"/>
    </source>
</evidence>
<comment type="similarity">
    <text evidence="1">Belongs to the sigma-70 factor family.</text>
</comment>
<gene>
    <name evidence="10" type="ORF">DFR56_113145</name>
</gene>
<dbReference type="AlphaFoldDB" id="A0A2V3W847"/>
<keyword evidence="4" id="KW-0731">Sigma factor</keyword>
<dbReference type="NCBIfam" id="NF006147">
    <property type="entry name" value="PRK08295.1-4"/>
    <property type="match status" value="1"/>
</dbReference>
<dbReference type="GO" id="GO:0003677">
    <property type="term" value="F:DNA binding"/>
    <property type="evidence" value="ECO:0007669"/>
    <property type="project" value="UniProtKB-KW"/>
</dbReference>
<keyword evidence="11" id="KW-1185">Reference proteome</keyword>
<protein>
    <recommendedName>
        <fullName evidence="2">RNA polymerase sigma factor SigS</fullName>
    </recommendedName>
</protein>
<dbReference type="InterPro" id="IPR000943">
    <property type="entry name" value="RNA_pol_sigma70"/>
</dbReference>
<dbReference type="Gene3D" id="1.10.10.10">
    <property type="entry name" value="Winged helix-like DNA-binding domain superfamily/Winged helix DNA-binding domain"/>
    <property type="match status" value="1"/>
</dbReference>
<dbReference type="InterPro" id="IPR016032">
    <property type="entry name" value="Sig_transdc_resp-reg_C-effctor"/>
</dbReference>
<keyword evidence="6" id="KW-0804">Transcription</keyword>
<evidence type="ECO:0000256" key="4">
    <source>
        <dbReference type="ARBA" id="ARBA00023082"/>
    </source>
</evidence>
<dbReference type="RefSeq" id="WP_110396573.1">
    <property type="nucleotide sequence ID" value="NZ_JBHUHB010000001.1"/>
</dbReference>
<comment type="function">
    <text evidence="7">Sigma factors are initiation factors that promote the attachment of RNA polymerase to specific initiation sites and are then released. Sigma-S contributes to the protection against external stress, thus playing a role in cellular fitness and survival.</text>
</comment>
<evidence type="ECO:0000256" key="5">
    <source>
        <dbReference type="ARBA" id="ARBA00023125"/>
    </source>
</evidence>
<dbReference type="NCBIfam" id="TIGR02937">
    <property type="entry name" value="sigma70-ECF"/>
    <property type="match status" value="1"/>
</dbReference>
<feature type="domain" description="RNA polymerase sigma-70" evidence="9">
    <location>
        <begin position="60"/>
        <end position="73"/>
    </location>
</feature>
<proteinExistence type="inferred from homology"/>
<evidence type="ECO:0000256" key="7">
    <source>
        <dbReference type="ARBA" id="ARBA00024701"/>
    </source>
</evidence>
<keyword evidence="5" id="KW-0238">DNA-binding</keyword>
<dbReference type="OrthoDB" id="9783788at2"/>
<dbReference type="PROSITE" id="PS00715">
    <property type="entry name" value="SIGMA70_1"/>
    <property type="match status" value="1"/>
</dbReference>
<evidence type="ECO:0000256" key="2">
    <source>
        <dbReference type="ARBA" id="ARBA00021245"/>
    </source>
</evidence>
<dbReference type="InterPro" id="IPR036388">
    <property type="entry name" value="WH-like_DNA-bd_sf"/>
</dbReference>